<dbReference type="InterPro" id="IPR004635">
    <property type="entry name" value="Pept_S49_SppA"/>
</dbReference>
<evidence type="ECO:0000313" key="8">
    <source>
        <dbReference type="EMBL" id="MCX2742534.1"/>
    </source>
</evidence>
<comment type="subcellular location">
    <subcellularLocation>
        <location evidence="1">Membrane</location>
    </subcellularLocation>
</comment>
<comment type="caution">
    <text evidence="8">The sequence shown here is derived from an EMBL/GenBank/DDBJ whole genome shotgun (WGS) entry which is preliminary data.</text>
</comment>
<dbReference type="PANTHER" id="PTHR33209">
    <property type="entry name" value="PROTEASE 4"/>
    <property type="match status" value="1"/>
</dbReference>
<dbReference type="SUPFAM" id="SSF52096">
    <property type="entry name" value="ClpP/crotonase"/>
    <property type="match status" value="2"/>
</dbReference>
<comment type="similarity">
    <text evidence="2">Belongs to the peptidase S49 family.</text>
</comment>
<reference evidence="8 9" key="1">
    <citation type="submission" date="2022-11" db="EMBL/GenBank/DDBJ databases">
        <title>The characterization of three novel Bacteroidetes species and genomic analysis of their roles in tidal elemental geochemical cycles.</title>
        <authorList>
            <person name="Ma K."/>
        </authorList>
    </citation>
    <scope>NUCLEOTIDE SEQUENCE [LARGE SCALE GENOMIC DNA]</scope>
    <source>
        <strain evidence="8 9">M17</strain>
    </source>
</reference>
<dbReference type="InterPro" id="IPR002142">
    <property type="entry name" value="Peptidase_S49"/>
</dbReference>
<evidence type="ECO:0000256" key="1">
    <source>
        <dbReference type="ARBA" id="ARBA00004370"/>
    </source>
</evidence>
<dbReference type="PIRSF" id="PIRSF001217">
    <property type="entry name" value="Protease_4_SppA"/>
    <property type="match status" value="1"/>
</dbReference>
<keyword evidence="4" id="KW-0378">Hydrolase</keyword>
<evidence type="ECO:0000256" key="6">
    <source>
        <dbReference type="ARBA" id="ARBA00023136"/>
    </source>
</evidence>
<keyword evidence="9" id="KW-1185">Reference proteome</keyword>
<keyword evidence="5" id="KW-0720">Serine protease</keyword>
<protein>
    <submittedName>
        <fullName evidence="8">Signal peptide peptidase SppA</fullName>
    </submittedName>
</protein>
<dbReference type="Proteomes" id="UP001209885">
    <property type="component" value="Unassembled WGS sequence"/>
</dbReference>
<dbReference type="Gene3D" id="6.20.330.10">
    <property type="match status" value="1"/>
</dbReference>
<dbReference type="Pfam" id="PF01343">
    <property type="entry name" value="Peptidase_S49"/>
    <property type="match status" value="2"/>
</dbReference>
<feature type="domain" description="Peptidase S49" evidence="7">
    <location>
        <begin position="120"/>
        <end position="268"/>
    </location>
</feature>
<dbReference type="InterPro" id="IPR047217">
    <property type="entry name" value="S49_SppA_67K_type_N"/>
</dbReference>
<dbReference type="Gene3D" id="3.90.226.10">
    <property type="entry name" value="2-enoyl-CoA Hydratase, Chain A, domain 1"/>
    <property type="match status" value="3"/>
</dbReference>
<dbReference type="InterPro" id="IPR004634">
    <property type="entry name" value="Pept_S49_pIV"/>
</dbReference>
<dbReference type="CDD" id="cd07018">
    <property type="entry name" value="S49_SppA_67K_type"/>
    <property type="match status" value="1"/>
</dbReference>
<sequence length="583" mass="63963">MNFLKGVLATIVGLIVFCAILFFITIGIGSAIASGDKIVVKDNSVLHIRLDKPITERELTDPFLILTGQGEGSYSIHKLKRAIKKASSDPSIKGIFLEPAGSAAGYATLRELRKALLEFKETDKFIIAYDEILTERGYYLASVADEIYLSPEGMMELDGFSATVTFFKGTLDKLDVKPYVFKVGEFKSAVEPYIRESMSEESRYQTQVFLNGMFNTYARDVSESIGIEEERIVQIADSMLVRNGNDAVQYGLISELKYHDEVMDVLRTKLGEDEGDDINSVSIGDYQDLSIDFKVTKNKVAVLVANGAIVSGDDDNPEMITSGALIKQIKKLRDDDEVKAVVLRVNSPGGSALASDVIWRELEVLKREKPVIASMGDVAASGGYYISAGCDTIVAEPNTITGSIGIFGLWLYAGEGLDKHLGITTDNVTTGQFSDLFSRNKRLTEYEQSIFQEMVEEGYDTFTSKVAQGRGLSQDSVKAIGGGRVWIGTDAKQIGLVDVLGGVDTAIEIAAKKADLGDDYKVSVYPYRKKKFIEELVTGLADESSIKVRKEKLGVLAPFMEAIDELNTRNGVQARSPFDFEIH</sequence>
<keyword evidence="3" id="KW-0645">Protease</keyword>
<dbReference type="NCBIfam" id="TIGR00705">
    <property type="entry name" value="SppA_67K"/>
    <property type="match status" value="1"/>
</dbReference>
<dbReference type="EMBL" id="JAPFQN010000002">
    <property type="protein sequence ID" value="MCX2742534.1"/>
    <property type="molecule type" value="Genomic_DNA"/>
</dbReference>
<feature type="domain" description="Peptidase S49" evidence="7">
    <location>
        <begin position="365"/>
        <end position="516"/>
    </location>
</feature>
<accession>A0ABT3RLD9</accession>
<dbReference type="InterPro" id="IPR029045">
    <property type="entry name" value="ClpP/crotonase-like_dom_sf"/>
</dbReference>
<name>A0ABT3RLD9_9BACT</name>
<keyword evidence="6" id="KW-0472">Membrane</keyword>
<dbReference type="PANTHER" id="PTHR33209:SF1">
    <property type="entry name" value="PEPTIDASE S49 DOMAIN-CONTAINING PROTEIN"/>
    <property type="match status" value="1"/>
</dbReference>
<evidence type="ECO:0000259" key="7">
    <source>
        <dbReference type="Pfam" id="PF01343"/>
    </source>
</evidence>
<evidence type="ECO:0000256" key="4">
    <source>
        <dbReference type="ARBA" id="ARBA00022801"/>
    </source>
</evidence>
<evidence type="ECO:0000256" key="5">
    <source>
        <dbReference type="ARBA" id="ARBA00022825"/>
    </source>
</evidence>
<evidence type="ECO:0000313" key="9">
    <source>
        <dbReference type="Proteomes" id="UP001209885"/>
    </source>
</evidence>
<evidence type="ECO:0000256" key="3">
    <source>
        <dbReference type="ARBA" id="ARBA00022670"/>
    </source>
</evidence>
<gene>
    <name evidence="8" type="primary">sppA</name>
    <name evidence="8" type="ORF">OO013_01585</name>
</gene>
<dbReference type="InterPro" id="IPR047272">
    <property type="entry name" value="S49_SppA_C"/>
</dbReference>
<organism evidence="8 9">
    <name type="scientific">Mangrovivirga halotolerans</name>
    <dbReference type="NCBI Taxonomy" id="2993936"/>
    <lineage>
        <taxon>Bacteria</taxon>
        <taxon>Pseudomonadati</taxon>
        <taxon>Bacteroidota</taxon>
        <taxon>Cytophagia</taxon>
        <taxon>Cytophagales</taxon>
        <taxon>Mangrovivirgaceae</taxon>
        <taxon>Mangrovivirga</taxon>
    </lineage>
</organism>
<dbReference type="RefSeq" id="WP_266054778.1">
    <property type="nucleotide sequence ID" value="NZ_JAPFQN010000002.1"/>
</dbReference>
<dbReference type="CDD" id="cd07023">
    <property type="entry name" value="S49_Sppa_N_C"/>
    <property type="match status" value="1"/>
</dbReference>
<proteinExistence type="inferred from homology"/>
<evidence type="ECO:0000256" key="2">
    <source>
        <dbReference type="ARBA" id="ARBA00008683"/>
    </source>
</evidence>
<dbReference type="NCBIfam" id="TIGR00706">
    <property type="entry name" value="SppA_dom"/>
    <property type="match status" value="1"/>
</dbReference>